<name>E4Z1I2_OIKDI</name>
<protein>
    <recommendedName>
        <fullName evidence="1">Polysaccharide biosynthesis domain-containing protein</fullName>
    </recommendedName>
</protein>
<dbReference type="EMBL" id="FN656497">
    <property type="protein sequence ID" value="CBY41560.1"/>
    <property type="molecule type" value="Genomic_DNA"/>
</dbReference>
<proteinExistence type="predicted"/>
<dbReference type="Proteomes" id="UP000011014">
    <property type="component" value="Unassembled WGS sequence"/>
</dbReference>
<dbReference type="GO" id="GO:0005737">
    <property type="term" value="C:cytoplasm"/>
    <property type="evidence" value="ECO:0007669"/>
    <property type="project" value="TreeGrafter"/>
</dbReference>
<sequence length="172" mass="20020">MASFENKWTKSGFEVDSLPKAFQQAQVHMKLLVAVGPSKMKFSPQDDAIYESFRKEFPKFDVTNVKTDLHEAMKSGENSEQWKNWMEQFKDTLKDAENGSLLRIDPSNGYTTTNSTICVRAQFLAIEIARNKEKSQQINCECVQESRCWKFWRMLQQMLNSHQPVLKVILLF</sequence>
<organism evidence="2">
    <name type="scientific">Oikopleura dioica</name>
    <name type="common">Tunicate</name>
    <dbReference type="NCBI Taxonomy" id="34765"/>
    <lineage>
        <taxon>Eukaryota</taxon>
        <taxon>Metazoa</taxon>
        <taxon>Chordata</taxon>
        <taxon>Tunicata</taxon>
        <taxon>Appendicularia</taxon>
        <taxon>Copelata</taxon>
        <taxon>Oikopleuridae</taxon>
        <taxon>Oikopleura</taxon>
    </lineage>
</organism>
<dbReference type="PANTHER" id="PTHR13410">
    <property type="entry name" value="PROTEIN PBDC1"/>
    <property type="match status" value="1"/>
</dbReference>
<dbReference type="InterPro" id="IPR021148">
    <property type="entry name" value="Polysacc_synth_dom"/>
</dbReference>
<evidence type="ECO:0000259" key="1">
    <source>
        <dbReference type="Pfam" id="PF04669"/>
    </source>
</evidence>
<reference evidence="2" key="1">
    <citation type="journal article" date="2010" name="Science">
        <title>Plasticity of animal genome architecture unmasked by rapid evolution of a pelagic tunicate.</title>
        <authorList>
            <person name="Denoeud F."/>
            <person name="Henriet S."/>
            <person name="Mungpakdee S."/>
            <person name="Aury J.M."/>
            <person name="Da Silva C."/>
            <person name="Brinkmann H."/>
            <person name="Mikhaleva J."/>
            <person name="Olsen L.C."/>
            <person name="Jubin C."/>
            <person name="Canestro C."/>
            <person name="Bouquet J.M."/>
            <person name="Danks G."/>
            <person name="Poulain J."/>
            <person name="Campsteijn C."/>
            <person name="Adamski M."/>
            <person name="Cross I."/>
            <person name="Yadetie F."/>
            <person name="Muffato M."/>
            <person name="Louis A."/>
            <person name="Butcher S."/>
            <person name="Tsagkogeorga G."/>
            <person name="Konrad A."/>
            <person name="Singh S."/>
            <person name="Jensen M.F."/>
            <person name="Cong E.H."/>
            <person name="Eikeseth-Otteraa H."/>
            <person name="Noel B."/>
            <person name="Anthouard V."/>
            <person name="Porcel B.M."/>
            <person name="Kachouri-Lafond R."/>
            <person name="Nishino A."/>
            <person name="Ugolini M."/>
            <person name="Chourrout P."/>
            <person name="Nishida H."/>
            <person name="Aasland R."/>
            <person name="Huzurbazar S."/>
            <person name="Westhof E."/>
            <person name="Delsuc F."/>
            <person name="Lehrach H."/>
            <person name="Reinhardt R."/>
            <person name="Weissenbach J."/>
            <person name="Roy S.W."/>
            <person name="Artiguenave F."/>
            <person name="Postlethwait J.H."/>
            <person name="Manak J.R."/>
            <person name="Thompson E.M."/>
            <person name="Jaillon O."/>
            <person name="Du Pasquier L."/>
            <person name="Boudinot P."/>
            <person name="Liberles D.A."/>
            <person name="Volff J.N."/>
            <person name="Philippe H."/>
            <person name="Lenhard B."/>
            <person name="Roest Crollius H."/>
            <person name="Wincker P."/>
            <person name="Chourrout D."/>
        </authorList>
    </citation>
    <scope>NUCLEOTIDE SEQUENCE [LARGE SCALE GENOMIC DNA]</scope>
</reference>
<accession>E4Z1I2</accession>
<dbReference type="InterPro" id="IPR023139">
    <property type="entry name" value="PBDC1-like_dom_sf"/>
</dbReference>
<evidence type="ECO:0000313" key="2">
    <source>
        <dbReference type="EMBL" id="CBY41560.1"/>
    </source>
</evidence>
<dbReference type="Gene3D" id="1.10.3560.10">
    <property type="entry name" value="yst0336 like domain"/>
    <property type="match status" value="1"/>
</dbReference>
<gene>
    <name evidence="2" type="ORF">GSOID_T00023641001</name>
</gene>
<feature type="domain" description="Polysaccharide biosynthesis" evidence="1">
    <location>
        <begin position="20"/>
        <end position="135"/>
    </location>
</feature>
<dbReference type="AlphaFoldDB" id="E4Z1I2"/>
<dbReference type="InterPro" id="IPR008476">
    <property type="entry name" value="PBDC1_metazoa/fungi"/>
</dbReference>
<dbReference type="PANTHER" id="PTHR13410:SF9">
    <property type="entry name" value="PROTEIN PBDC1"/>
    <property type="match status" value="1"/>
</dbReference>
<dbReference type="Pfam" id="PF04669">
    <property type="entry name" value="PBDC1"/>
    <property type="match status" value="1"/>
</dbReference>